<evidence type="ECO:0000256" key="1">
    <source>
        <dbReference type="SAM" id="MobiDB-lite"/>
    </source>
</evidence>
<comment type="caution">
    <text evidence="2">The sequence shown here is derived from an EMBL/GenBank/DDBJ whole genome shotgun (WGS) entry which is preliminary data.</text>
</comment>
<name>A0A919AJD3_9ACTN</name>
<feature type="region of interest" description="Disordered" evidence="1">
    <location>
        <begin position="1"/>
        <end position="38"/>
    </location>
</feature>
<accession>A0A919AJD3</accession>
<reference evidence="2" key="1">
    <citation type="journal article" date="2014" name="Int. J. Syst. Evol. Microbiol.">
        <title>Complete genome sequence of Corynebacterium casei LMG S-19264T (=DSM 44701T), isolated from a smear-ripened cheese.</title>
        <authorList>
            <consortium name="US DOE Joint Genome Institute (JGI-PGF)"/>
            <person name="Walter F."/>
            <person name="Albersmeier A."/>
            <person name="Kalinowski J."/>
            <person name="Ruckert C."/>
        </authorList>
    </citation>
    <scope>NUCLEOTIDE SEQUENCE</scope>
    <source>
        <strain evidence="2">JCM 3302</strain>
    </source>
</reference>
<proteinExistence type="predicted"/>
<dbReference type="Proteomes" id="UP000641386">
    <property type="component" value="Unassembled WGS sequence"/>
</dbReference>
<sequence length="74" mass="8252">MTTPYERLMAETIPTRPAPAPKPEQPPPRQPGRWTPEKQDAHWAELCQAVGVANEQRPTLRLITEPEPANTDAA</sequence>
<dbReference type="RefSeq" id="WP_189907273.1">
    <property type="nucleotide sequence ID" value="NZ_BNBC01000053.1"/>
</dbReference>
<protein>
    <submittedName>
        <fullName evidence="2">Uncharacterized protein</fullName>
    </submittedName>
</protein>
<gene>
    <name evidence="2" type="ORF">GCM10014715_74900</name>
</gene>
<dbReference type="EMBL" id="BNBC01000053">
    <property type="protein sequence ID" value="GHF08004.1"/>
    <property type="molecule type" value="Genomic_DNA"/>
</dbReference>
<feature type="compositionally biased region" description="Pro residues" evidence="1">
    <location>
        <begin position="16"/>
        <end position="30"/>
    </location>
</feature>
<keyword evidence="3" id="KW-1185">Reference proteome</keyword>
<organism evidence="2 3">
    <name type="scientific">Streptomyces spiralis</name>
    <dbReference type="NCBI Taxonomy" id="66376"/>
    <lineage>
        <taxon>Bacteria</taxon>
        <taxon>Bacillati</taxon>
        <taxon>Actinomycetota</taxon>
        <taxon>Actinomycetes</taxon>
        <taxon>Kitasatosporales</taxon>
        <taxon>Streptomycetaceae</taxon>
        <taxon>Streptomyces</taxon>
    </lineage>
</organism>
<evidence type="ECO:0000313" key="3">
    <source>
        <dbReference type="Proteomes" id="UP000641386"/>
    </source>
</evidence>
<reference evidence="2" key="2">
    <citation type="submission" date="2020-09" db="EMBL/GenBank/DDBJ databases">
        <authorList>
            <person name="Sun Q."/>
            <person name="Ohkuma M."/>
        </authorList>
    </citation>
    <scope>NUCLEOTIDE SEQUENCE</scope>
    <source>
        <strain evidence="2">JCM 3302</strain>
    </source>
</reference>
<dbReference type="AlphaFoldDB" id="A0A919AJD3"/>
<evidence type="ECO:0000313" key="2">
    <source>
        <dbReference type="EMBL" id="GHF08004.1"/>
    </source>
</evidence>